<keyword evidence="1" id="KW-0472">Membrane</keyword>
<reference evidence="2 3" key="1">
    <citation type="submission" date="2010-10" db="EMBL/GenBank/DDBJ databases">
        <authorList>
            <consortium name="The Broad Institute Genome Sequencing Platform"/>
            <person name="Ward D."/>
            <person name="Earl A."/>
            <person name="Feldgarden M."/>
            <person name="Young S.K."/>
            <person name="Gargeya S."/>
            <person name="Zeng Q."/>
            <person name="Alvarado L."/>
            <person name="Berlin A."/>
            <person name="Bochicchio J."/>
            <person name="Chapman S.B."/>
            <person name="Chen Z."/>
            <person name="Freedman E."/>
            <person name="Gellesch M."/>
            <person name="Goldberg J."/>
            <person name="Griggs A."/>
            <person name="Gujja S."/>
            <person name="Heilman E."/>
            <person name="Heiman D."/>
            <person name="Howarth C."/>
            <person name="Mehta T."/>
            <person name="Neiman D."/>
            <person name="Pearson M."/>
            <person name="Roberts A."/>
            <person name="Saif S."/>
            <person name="Shea T."/>
            <person name="Shenoy N."/>
            <person name="Sisk P."/>
            <person name="Stolte C."/>
            <person name="Sykes S."/>
            <person name="White J."/>
            <person name="Yandava C."/>
            <person name="Allen-Vercoe E."/>
            <person name="Sibley C."/>
            <person name="Ambrose C.E."/>
            <person name="Strauss J."/>
            <person name="Daigneault M."/>
            <person name="Haas B."/>
            <person name="Nusbaum C."/>
            <person name="Birren B."/>
        </authorList>
    </citation>
    <scope>NUCLEOTIDE SEQUENCE [LARGE SCALE GENOMIC DNA]</scope>
    <source>
        <strain evidence="2 3">3_1_6</strain>
    </source>
</reference>
<proteinExistence type="predicted"/>
<accession>E5YB65</accession>
<dbReference type="STRING" id="563192.HMPREF0179_03438"/>
<feature type="transmembrane region" description="Helical" evidence="1">
    <location>
        <begin position="12"/>
        <end position="33"/>
    </location>
</feature>
<protein>
    <submittedName>
        <fullName evidence="2">Uncharacterized protein</fullName>
    </submittedName>
</protein>
<reference evidence="2 3" key="2">
    <citation type="submission" date="2013-04" db="EMBL/GenBank/DDBJ databases">
        <title>The Genome Sequence of Bilophila wadsworthia 3_1_6.</title>
        <authorList>
            <consortium name="The Broad Institute Genomics Platform"/>
            <person name="Earl A."/>
            <person name="Ward D."/>
            <person name="Feldgarden M."/>
            <person name="Gevers D."/>
            <person name="Sibley C."/>
            <person name="Strauss J."/>
            <person name="Allen-Vercoe E."/>
            <person name="Walker B."/>
            <person name="Young S."/>
            <person name="Zeng Q."/>
            <person name="Gargeya S."/>
            <person name="Fitzgerald M."/>
            <person name="Haas B."/>
            <person name="Abouelleil A."/>
            <person name="Allen A.W."/>
            <person name="Alvarado L."/>
            <person name="Arachchi H.M."/>
            <person name="Berlin A.M."/>
            <person name="Chapman S.B."/>
            <person name="Gainer-Dewar J."/>
            <person name="Goldberg J."/>
            <person name="Griggs A."/>
            <person name="Gujja S."/>
            <person name="Hansen M."/>
            <person name="Howarth C."/>
            <person name="Imamovic A."/>
            <person name="Ireland A."/>
            <person name="Larimer J."/>
            <person name="McCowan C."/>
            <person name="Murphy C."/>
            <person name="Pearson M."/>
            <person name="Poon T.W."/>
            <person name="Priest M."/>
            <person name="Roberts A."/>
            <person name="Saif S."/>
            <person name="Shea T."/>
            <person name="Sisk P."/>
            <person name="Sykes S."/>
            <person name="Wortman J."/>
            <person name="Nusbaum C."/>
            <person name="Birren B."/>
        </authorList>
    </citation>
    <scope>NUCLEOTIDE SEQUENCE [LARGE SCALE GENOMIC DNA]</scope>
    <source>
        <strain evidence="2 3">3_1_6</strain>
    </source>
</reference>
<evidence type="ECO:0000313" key="3">
    <source>
        <dbReference type="Proteomes" id="UP000006034"/>
    </source>
</evidence>
<organism evidence="2 3">
    <name type="scientific">Bilophila wadsworthia (strain 3_1_6)</name>
    <dbReference type="NCBI Taxonomy" id="563192"/>
    <lineage>
        <taxon>Bacteria</taxon>
        <taxon>Pseudomonadati</taxon>
        <taxon>Thermodesulfobacteriota</taxon>
        <taxon>Desulfovibrionia</taxon>
        <taxon>Desulfovibrionales</taxon>
        <taxon>Desulfovibrionaceae</taxon>
        <taxon>Bilophila</taxon>
    </lineage>
</organism>
<dbReference type="HOGENOM" id="CLU_2663738_0_0_7"/>
<evidence type="ECO:0000256" key="1">
    <source>
        <dbReference type="SAM" id="Phobius"/>
    </source>
</evidence>
<keyword evidence="1" id="KW-1133">Transmembrane helix</keyword>
<keyword evidence="3" id="KW-1185">Reference proteome</keyword>
<dbReference type="EMBL" id="ADCP02000001">
    <property type="protein sequence ID" value="EFV42761.1"/>
    <property type="molecule type" value="Genomic_DNA"/>
</dbReference>
<dbReference type="RefSeq" id="WP_005030276.1">
    <property type="nucleotide sequence ID" value="NZ_KE150238.1"/>
</dbReference>
<dbReference type="GeneID" id="78085020"/>
<keyword evidence="1" id="KW-0812">Transmembrane</keyword>
<dbReference type="Proteomes" id="UP000006034">
    <property type="component" value="Unassembled WGS sequence"/>
</dbReference>
<gene>
    <name evidence="2" type="ORF">HMPREF0179_03438</name>
</gene>
<evidence type="ECO:0000313" key="2">
    <source>
        <dbReference type="EMBL" id="EFV42761.1"/>
    </source>
</evidence>
<name>E5YB65_BILW3</name>
<sequence>MDFLNQLNPEVLFPALTLCASGLANLLVLLLPLPKEGGSILYRAFHTFINWVALNVGKAKNAATSTDVAKPRRNA</sequence>
<comment type="caution">
    <text evidence="2">The sequence shown here is derived from an EMBL/GenBank/DDBJ whole genome shotgun (WGS) entry which is preliminary data.</text>
</comment>
<dbReference type="AlphaFoldDB" id="E5YB65"/>